<keyword evidence="2" id="KW-1185">Reference proteome</keyword>
<proteinExistence type="predicted"/>
<dbReference type="OrthoDB" id="10567958at2759"/>
<organism evidence="1 2">
    <name type="scientific">Araneus ventricosus</name>
    <name type="common">Orbweaver spider</name>
    <name type="synonym">Epeira ventricosa</name>
    <dbReference type="NCBI Taxonomy" id="182803"/>
    <lineage>
        <taxon>Eukaryota</taxon>
        <taxon>Metazoa</taxon>
        <taxon>Ecdysozoa</taxon>
        <taxon>Arthropoda</taxon>
        <taxon>Chelicerata</taxon>
        <taxon>Arachnida</taxon>
        <taxon>Araneae</taxon>
        <taxon>Araneomorphae</taxon>
        <taxon>Entelegynae</taxon>
        <taxon>Araneoidea</taxon>
        <taxon>Araneidae</taxon>
        <taxon>Araneus</taxon>
    </lineage>
</organism>
<gene>
    <name evidence="1" type="ORF">AVEN_223814_1</name>
</gene>
<protein>
    <submittedName>
        <fullName evidence="1">Uncharacterized protein</fullName>
    </submittedName>
</protein>
<dbReference type="AlphaFoldDB" id="A0A4Y2DN58"/>
<sequence>MSSTSLSFILPDSELVNRRQMYRRVLRAFNLSRFVYLRCYGIYFPTDDLYFSRAKKKMLQELMVTLQSSVAEISQTGTLDGSSTIVESWSSIIHFFALSTAVIYICLEKILCV</sequence>
<reference evidence="1 2" key="1">
    <citation type="journal article" date="2019" name="Sci. Rep.">
        <title>Orb-weaving spider Araneus ventricosus genome elucidates the spidroin gene catalogue.</title>
        <authorList>
            <person name="Kono N."/>
            <person name="Nakamura H."/>
            <person name="Ohtoshi R."/>
            <person name="Moran D.A.P."/>
            <person name="Shinohara A."/>
            <person name="Yoshida Y."/>
            <person name="Fujiwara M."/>
            <person name="Mori M."/>
            <person name="Tomita M."/>
            <person name="Arakawa K."/>
        </authorList>
    </citation>
    <scope>NUCLEOTIDE SEQUENCE [LARGE SCALE GENOMIC DNA]</scope>
</reference>
<comment type="caution">
    <text evidence="1">The sequence shown here is derived from an EMBL/GenBank/DDBJ whole genome shotgun (WGS) entry which is preliminary data.</text>
</comment>
<dbReference type="Proteomes" id="UP000499080">
    <property type="component" value="Unassembled WGS sequence"/>
</dbReference>
<name>A0A4Y2DN58_ARAVE</name>
<evidence type="ECO:0000313" key="1">
    <source>
        <dbReference type="EMBL" id="GBM17284.1"/>
    </source>
</evidence>
<dbReference type="EMBL" id="BGPR01000385">
    <property type="protein sequence ID" value="GBM17284.1"/>
    <property type="molecule type" value="Genomic_DNA"/>
</dbReference>
<evidence type="ECO:0000313" key="2">
    <source>
        <dbReference type="Proteomes" id="UP000499080"/>
    </source>
</evidence>
<accession>A0A4Y2DN58</accession>